<protein>
    <submittedName>
        <fullName evidence="2">ATP-binding protein</fullName>
    </submittedName>
</protein>
<dbReference type="AlphaFoldDB" id="A0A9D2QW69"/>
<dbReference type="GO" id="GO:0006302">
    <property type="term" value="P:double-strand break repair"/>
    <property type="evidence" value="ECO:0007669"/>
    <property type="project" value="InterPro"/>
</dbReference>
<dbReference type="Pfam" id="PF13476">
    <property type="entry name" value="AAA_23"/>
    <property type="match status" value="1"/>
</dbReference>
<evidence type="ECO:0000259" key="1">
    <source>
        <dbReference type="Pfam" id="PF13476"/>
    </source>
</evidence>
<dbReference type="Proteomes" id="UP000823851">
    <property type="component" value="Unassembled WGS sequence"/>
</dbReference>
<dbReference type="InterPro" id="IPR027417">
    <property type="entry name" value="P-loop_NTPase"/>
</dbReference>
<feature type="non-terminal residue" evidence="2">
    <location>
        <position position="47"/>
    </location>
</feature>
<dbReference type="SUPFAM" id="SSF52540">
    <property type="entry name" value="P-loop containing nucleoside triphosphate hydrolases"/>
    <property type="match status" value="1"/>
</dbReference>
<reference evidence="2" key="2">
    <citation type="submission" date="2021-04" db="EMBL/GenBank/DDBJ databases">
        <authorList>
            <person name="Gilroy R."/>
        </authorList>
    </citation>
    <scope>NUCLEOTIDE SEQUENCE</scope>
    <source>
        <strain evidence="2">ChiHjej8B7-25341</strain>
    </source>
</reference>
<dbReference type="GO" id="GO:0016887">
    <property type="term" value="F:ATP hydrolysis activity"/>
    <property type="evidence" value="ECO:0007669"/>
    <property type="project" value="InterPro"/>
</dbReference>
<dbReference type="GO" id="GO:0005524">
    <property type="term" value="F:ATP binding"/>
    <property type="evidence" value="ECO:0007669"/>
    <property type="project" value="UniProtKB-KW"/>
</dbReference>
<gene>
    <name evidence="2" type="ORF">H9912_02775</name>
</gene>
<accession>A0A9D2QW69</accession>
<evidence type="ECO:0000313" key="3">
    <source>
        <dbReference type="Proteomes" id="UP000823851"/>
    </source>
</evidence>
<proteinExistence type="predicted"/>
<reference evidence="2" key="1">
    <citation type="journal article" date="2021" name="PeerJ">
        <title>Extensive microbial diversity within the chicken gut microbiome revealed by metagenomics and culture.</title>
        <authorList>
            <person name="Gilroy R."/>
            <person name="Ravi A."/>
            <person name="Getino M."/>
            <person name="Pursley I."/>
            <person name="Horton D.L."/>
            <person name="Alikhan N.F."/>
            <person name="Baker D."/>
            <person name="Gharbi K."/>
            <person name="Hall N."/>
            <person name="Watson M."/>
            <person name="Adriaenssens E.M."/>
            <person name="Foster-Nyarko E."/>
            <person name="Jarju S."/>
            <person name="Secka A."/>
            <person name="Antonio M."/>
            <person name="Oren A."/>
            <person name="Chaudhuri R.R."/>
            <person name="La Ragione R."/>
            <person name="Hildebrand F."/>
            <person name="Pallen M.J."/>
        </authorList>
    </citation>
    <scope>NUCLEOTIDE SEQUENCE</scope>
    <source>
        <strain evidence="2">ChiHjej8B7-25341</strain>
    </source>
</reference>
<dbReference type="Gene3D" id="3.40.50.300">
    <property type="entry name" value="P-loop containing nucleotide triphosphate hydrolases"/>
    <property type="match status" value="1"/>
</dbReference>
<keyword evidence="2" id="KW-0067">ATP-binding</keyword>
<dbReference type="EMBL" id="DWUW01000079">
    <property type="protein sequence ID" value="HJD30844.1"/>
    <property type="molecule type" value="Genomic_DNA"/>
</dbReference>
<name>A0A9D2QW69_9FIRM</name>
<evidence type="ECO:0000313" key="2">
    <source>
        <dbReference type="EMBL" id="HJD30844.1"/>
    </source>
</evidence>
<feature type="domain" description="Rad50/SbcC-type AAA" evidence="1">
    <location>
        <begin position="6"/>
        <end position="41"/>
    </location>
</feature>
<sequence>MKINTLILNHFMLFENAEFNWSKNINIICGENSTGKTTLLKVMYSIL</sequence>
<organism evidence="2 3">
    <name type="scientific">Candidatus Eisenbergiella stercorigallinarum</name>
    <dbReference type="NCBI Taxonomy" id="2838557"/>
    <lineage>
        <taxon>Bacteria</taxon>
        <taxon>Bacillati</taxon>
        <taxon>Bacillota</taxon>
        <taxon>Clostridia</taxon>
        <taxon>Lachnospirales</taxon>
        <taxon>Lachnospiraceae</taxon>
        <taxon>Eisenbergiella</taxon>
    </lineage>
</organism>
<keyword evidence="2" id="KW-0547">Nucleotide-binding</keyword>
<dbReference type="InterPro" id="IPR038729">
    <property type="entry name" value="Rad50/SbcC_AAA"/>
</dbReference>
<comment type="caution">
    <text evidence="2">The sequence shown here is derived from an EMBL/GenBank/DDBJ whole genome shotgun (WGS) entry which is preliminary data.</text>
</comment>